<organism evidence="2 3">
    <name type="scientific">Liberibacter crescens (strain BT-1)</name>
    <dbReference type="NCBI Taxonomy" id="1215343"/>
    <lineage>
        <taxon>Bacteria</taxon>
        <taxon>Pseudomonadati</taxon>
        <taxon>Pseudomonadota</taxon>
        <taxon>Alphaproteobacteria</taxon>
        <taxon>Hyphomicrobiales</taxon>
        <taxon>Rhizobiaceae</taxon>
        <taxon>Liberibacter</taxon>
    </lineage>
</organism>
<proteinExistence type="predicted"/>
<dbReference type="STRING" id="1215343.B488_05180"/>
<sequence length="538" mass="55699">MTTYPWEDFQNGTTDGKPWEDFQQQQQTPSSWADTISQYGKSALGALESAGEGAAEGVPIAGHILAPVVKGAIAEGKAAYEGHPIDNFSKDYQSVSQGWDQNKQDHPWANGAGNMGGAIAGTMGLSAMLPVTAPFLMGDKTASLGANMLKQAGGYGGLGLADGTANYIKDKITDYFTGSDTANLWNSAKNALIEGGLGAVGGAAAPVLGKGIGKVSQAITSRIPGVTGNTSGPASADDLRALADNAYGKARDAGVLYSPKATQGLADRLGDEFRNFGYHPELQTGAKVALGHIQDLGGNAATLNDLDIARKIAGNAYRRDDPSNNMLTDMIKNRIDDLVSNPQKGDVLTGDSSQASSSLQEARDYWGRMRKLETVDRLLEESDRNAGASVSRNTEMAARQKIKGLLNNAVKSRGFTPDEKAAADTVAYGKTGQNFIRGIGALAPTNMTGFALKAGFPSLAAGVTMGPTVGGMLGVALPALGYGAKNLSESMTKESIDALRKLIISGGVKAAPVPSLPPVGPIAPATISAIRASLGLNQ</sequence>
<dbReference type="RefSeq" id="WP_015272937.1">
    <property type="nucleotide sequence ID" value="NC_019907.1"/>
</dbReference>
<evidence type="ECO:0000256" key="1">
    <source>
        <dbReference type="SAM" id="MobiDB-lite"/>
    </source>
</evidence>
<evidence type="ECO:0000313" key="2">
    <source>
        <dbReference type="EMBL" id="AGA64510.1"/>
    </source>
</evidence>
<reference evidence="2 3" key="1">
    <citation type="journal article" date="2012" name="Stand. Genomic Sci.">
        <title>Complete genome sequence of Liberibacter crescens BT-1.</title>
        <authorList>
            <person name="Leonard M.T."/>
            <person name="Fagen J.R."/>
            <person name="Davis-Richardson A.G."/>
            <person name="Davis M.J."/>
            <person name="Triplett E.W."/>
        </authorList>
    </citation>
    <scope>NUCLEOTIDE SEQUENCE [LARGE SCALE GENOMIC DNA]</scope>
    <source>
        <strain evidence="2 3">BT-1</strain>
    </source>
</reference>
<dbReference type="eggNOG" id="ENOG5032TB0">
    <property type="taxonomic scope" value="Bacteria"/>
</dbReference>
<dbReference type="KEGG" id="lcc:B488_05180"/>
<dbReference type="Proteomes" id="UP000010799">
    <property type="component" value="Chromosome"/>
</dbReference>
<accession>L0EUK5</accession>
<feature type="region of interest" description="Disordered" evidence="1">
    <location>
        <begin position="1"/>
        <end position="29"/>
    </location>
</feature>
<dbReference type="EMBL" id="CP003789">
    <property type="protein sequence ID" value="AGA64510.1"/>
    <property type="molecule type" value="Genomic_DNA"/>
</dbReference>
<dbReference type="HOGENOM" id="CLU_506046_0_0_5"/>
<name>L0EUK5_LIBCB</name>
<dbReference type="AlphaFoldDB" id="L0EUK5"/>
<dbReference type="PATRIC" id="fig|1215343.11.peg.528"/>
<protein>
    <submittedName>
        <fullName evidence="2">Uncharacterized protein</fullName>
    </submittedName>
</protein>
<evidence type="ECO:0000313" key="3">
    <source>
        <dbReference type="Proteomes" id="UP000010799"/>
    </source>
</evidence>
<keyword evidence="3" id="KW-1185">Reference proteome</keyword>
<gene>
    <name evidence="2" type="ordered locus">B488_05180</name>
</gene>